<accession>A0A1Q9DG34</accession>
<dbReference type="AlphaFoldDB" id="A0A1Q9DG34"/>
<feature type="region of interest" description="Disordered" evidence="1">
    <location>
        <begin position="949"/>
        <end position="969"/>
    </location>
</feature>
<dbReference type="Proteomes" id="UP000186817">
    <property type="component" value="Unassembled WGS sequence"/>
</dbReference>
<name>A0A1Q9DG34_SYMMI</name>
<dbReference type="SUPFAM" id="SSF55394">
    <property type="entry name" value="Bactericidal permeability-increasing protein, BPI"/>
    <property type="match status" value="1"/>
</dbReference>
<proteinExistence type="predicted"/>
<protein>
    <submittedName>
        <fullName evidence="2">Uncharacterized protein</fullName>
    </submittedName>
</protein>
<gene>
    <name evidence="2" type="ORF">AK812_SmicGene23817</name>
</gene>
<dbReference type="InterPro" id="IPR017943">
    <property type="entry name" value="Bactericidal_perm-incr_a/b_dom"/>
</dbReference>
<evidence type="ECO:0000256" key="1">
    <source>
        <dbReference type="SAM" id="MobiDB-lite"/>
    </source>
</evidence>
<sequence length="1105" mass="120637">MQKLCGSYAEVAVLCRETGHPSTVTAAVQQQFMLSGSSVAQEGVVYHRPKACLLLSEQDEADRISGVVHPDGGMFNLHVSKDDSLAYRIEALRFFLENEMGLAGFSAVCKQISEGSTGGKDIDGVIATLMTEANPLQSDCSDPAWPPQAERYLPLVKKLVLLEQECYGLGSTTAAGVTEVELQSGVDRIRMEFYKVPTAASRQEVSCFKEVLVSLHQREEDAQKRNCDEDFAFLQLVSRPPADGVTLRSNAEVWATYSGLDFMLSQSKDFVAHKIVQSPLMRKQTVNIAFGISLEIGDLLATSLPSVSFVSPVWTQAGVQVGVEVKGLLAKASLKVSAPESKGELLVKVDGTFHGNYNIAVVDKRITVGVGSLVTPKLHVQPTLELSCVSPGFWSSVPCAAISALNGDVPGWLVDTILFFTRSHVEQLLQDIIEQKLDANLRTLPNRIQILSSREAQVQLTLTPLGMLQSLDFKAASYHILAEKSPEALPEEISVPGLALENHSNTKMFAMALSKSVPNSLFAVLHESGALSHTVFPQDLPNNSLFALDTLSLELAFYCPWLATMYAFDCPFWKPCAVSATIQTSGRPVVELSDGLNLTIPLSVDFHLLDTVSNNPSFLWRVNTTASSILQPFMVHLAPCDQLFKARIEALHASWFDVTKTKDDSWVATALSINLFLPMLLNGPFLDKINEYLGEGCSEASHEKPEVLMQSCRIRLTDDLGRLLLVQCLKPASPHGSVESVLEDVAMAMAVSAVRARASVTQRARALLILNTLPSFSVGAGPIEQKEAEDYALATSSTLVVFGICFNGGGLLAIPPFAGVSFATNPEYVGEVTLEIKLRHWRSLDLPLGSVMSLLRSYERSMSEDSSFVNWWNMWAVFGPADRHEMLQRISLVFPDFAYEMLGHWPAFQMKMDSFKSFRLDQPLILLPVSQYLHVYLASAGGLSFLESSSEEEEWGPPPKAVAKGRGSSSGQLDLTTHVDYSWLHLGLYHYNGDGNGHSRFDHGGAPNGSILPRDHHFIDAANAGLLKGINRWNSITAASATTEYPMIDVTGFNSGLSVQTAGLGLKLFPSDCGILSGLRLPPTQWLPTLRCVLLFCSPTAYSQD</sequence>
<evidence type="ECO:0000313" key="3">
    <source>
        <dbReference type="Proteomes" id="UP000186817"/>
    </source>
</evidence>
<dbReference type="OrthoDB" id="439483at2759"/>
<dbReference type="Gene3D" id="3.15.20.10">
    <property type="entry name" value="Bactericidal permeability-increasing protein, domain 2"/>
    <property type="match status" value="1"/>
</dbReference>
<dbReference type="EMBL" id="LSRX01000554">
    <property type="protein sequence ID" value="OLP94154.1"/>
    <property type="molecule type" value="Genomic_DNA"/>
</dbReference>
<evidence type="ECO:0000313" key="2">
    <source>
        <dbReference type="EMBL" id="OLP94154.1"/>
    </source>
</evidence>
<comment type="caution">
    <text evidence="2">The sequence shown here is derived from an EMBL/GenBank/DDBJ whole genome shotgun (WGS) entry which is preliminary data.</text>
</comment>
<organism evidence="2 3">
    <name type="scientific">Symbiodinium microadriaticum</name>
    <name type="common">Dinoflagellate</name>
    <name type="synonym">Zooxanthella microadriatica</name>
    <dbReference type="NCBI Taxonomy" id="2951"/>
    <lineage>
        <taxon>Eukaryota</taxon>
        <taxon>Sar</taxon>
        <taxon>Alveolata</taxon>
        <taxon>Dinophyceae</taxon>
        <taxon>Suessiales</taxon>
        <taxon>Symbiodiniaceae</taxon>
        <taxon>Symbiodinium</taxon>
    </lineage>
</organism>
<reference evidence="2 3" key="1">
    <citation type="submission" date="2016-02" db="EMBL/GenBank/DDBJ databases">
        <title>Genome analysis of coral dinoflagellate symbionts highlights evolutionary adaptations to a symbiotic lifestyle.</title>
        <authorList>
            <person name="Aranda M."/>
            <person name="Li Y."/>
            <person name="Liew Y.J."/>
            <person name="Baumgarten S."/>
            <person name="Simakov O."/>
            <person name="Wilson M."/>
            <person name="Piel J."/>
            <person name="Ashoor H."/>
            <person name="Bougouffa S."/>
            <person name="Bajic V.B."/>
            <person name="Ryu T."/>
            <person name="Ravasi T."/>
            <person name="Bayer T."/>
            <person name="Micklem G."/>
            <person name="Kim H."/>
            <person name="Bhak J."/>
            <person name="Lajeunesse T.C."/>
            <person name="Voolstra C.R."/>
        </authorList>
    </citation>
    <scope>NUCLEOTIDE SEQUENCE [LARGE SCALE GENOMIC DNA]</scope>
    <source>
        <strain evidence="2 3">CCMP2467</strain>
    </source>
</reference>
<dbReference type="GO" id="GO:0008289">
    <property type="term" value="F:lipid binding"/>
    <property type="evidence" value="ECO:0007669"/>
    <property type="project" value="InterPro"/>
</dbReference>
<keyword evidence="3" id="KW-1185">Reference proteome</keyword>